<dbReference type="InterPro" id="IPR047057">
    <property type="entry name" value="MerR_fam"/>
</dbReference>
<dbReference type="PANTHER" id="PTHR30204">
    <property type="entry name" value="REDOX-CYCLING DRUG-SENSING TRANSCRIPTIONAL ACTIVATOR SOXR"/>
    <property type="match status" value="1"/>
</dbReference>
<reference evidence="7 8" key="1">
    <citation type="journal article" date="2016" name="Front. Microbiol.">
        <title>Comprehensive Phylogenetic Analysis of Bovine Non-aureus Staphylococci Species Based on Whole-Genome Sequencing.</title>
        <authorList>
            <person name="Naushad S."/>
            <person name="Barkema H.W."/>
            <person name="Luby C."/>
            <person name="Condas L.A."/>
            <person name="Nobrega D.B."/>
            <person name="Carson D.A."/>
            <person name="De Buck J."/>
        </authorList>
    </citation>
    <scope>NUCLEOTIDE SEQUENCE [LARGE SCALE GENOMIC DNA]</scope>
    <source>
        <strain evidence="7 8">SNUC 1388</strain>
    </source>
</reference>
<dbReference type="GO" id="GO:0003700">
    <property type="term" value="F:DNA-binding transcription factor activity"/>
    <property type="evidence" value="ECO:0007669"/>
    <property type="project" value="InterPro"/>
</dbReference>
<feature type="domain" description="HTH merR-type" evidence="6">
    <location>
        <begin position="1"/>
        <end position="71"/>
    </location>
</feature>
<evidence type="ECO:0000256" key="1">
    <source>
        <dbReference type="ARBA" id="ARBA00023015"/>
    </source>
</evidence>
<evidence type="ECO:0000259" key="6">
    <source>
        <dbReference type="PROSITE" id="PS50937"/>
    </source>
</evidence>
<dbReference type="Pfam" id="PF13411">
    <property type="entry name" value="MerR_1"/>
    <property type="match status" value="1"/>
</dbReference>
<dbReference type="Gene3D" id="1.10.1660.10">
    <property type="match status" value="1"/>
</dbReference>
<dbReference type="SUPFAM" id="SSF46955">
    <property type="entry name" value="Putative DNA-binding domain"/>
    <property type="match status" value="1"/>
</dbReference>
<dbReference type="SUPFAM" id="SSF89082">
    <property type="entry name" value="Antibiotic binding domain of TipA-like multidrug resistance regulators"/>
    <property type="match status" value="1"/>
</dbReference>
<dbReference type="PANTHER" id="PTHR30204:SF90">
    <property type="entry name" value="HTH-TYPE TRANSCRIPTIONAL ACTIVATOR MTA"/>
    <property type="match status" value="1"/>
</dbReference>
<dbReference type="Proteomes" id="UP000283576">
    <property type="component" value="Unassembled WGS sequence"/>
</dbReference>
<dbReference type="EMBL" id="QXRZ01000002">
    <property type="protein sequence ID" value="RIL43884.1"/>
    <property type="molecule type" value="Genomic_DNA"/>
</dbReference>
<keyword evidence="5" id="KW-0175">Coiled coil</keyword>
<dbReference type="InterPro" id="IPR000551">
    <property type="entry name" value="MerR-type_HTH_dom"/>
</dbReference>
<dbReference type="Gene3D" id="1.10.490.50">
    <property type="entry name" value="Antibiotic binding domain of TipA-like multidrug resistance regulators"/>
    <property type="match status" value="1"/>
</dbReference>
<dbReference type="AlphaFoldDB" id="A0A418HQR8"/>
<organism evidence="7 8">
    <name type="scientific">Staphylococcus gallinarum</name>
    <dbReference type="NCBI Taxonomy" id="1293"/>
    <lineage>
        <taxon>Bacteria</taxon>
        <taxon>Bacillati</taxon>
        <taxon>Bacillota</taxon>
        <taxon>Bacilli</taxon>
        <taxon>Bacillales</taxon>
        <taxon>Staphylococcaceae</taxon>
        <taxon>Staphylococcus</taxon>
    </lineage>
</organism>
<dbReference type="CDD" id="cd01106">
    <property type="entry name" value="HTH_TipAL-Mta"/>
    <property type="match status" value="1"/>
</dbReference>
<dbReference type="InterPro" id="IPR009061">
    <property type="entry name" value="DNA-bd_dom_put_sf"/>
</dbReference>
<keyword evidence="1" id="KW-0805">Transcription regulation</keyword>
<evidence type="ECO:0000313" key="8">
    <source>
        <dbReference type="Proteomes" id="UP000283576"/>
    </source>
</evidence>
<dbReference type="Pfam" id="PF07739">
    <property type="entry name" value="TipAS"/>
    <property type="match status" value="1"/>
</dbReference>
<dbReference type="RefSeq" id="WP_107526608.1">
    <property type="nucleotide sequence ID" value="NZ_JAIBNU010000003.1"/>
</dbReference>
<keyword evidence="3" id="KW-0010">Activator</keyword>
<accession>A0A418HQR8</accession>
<gene>
    <name evidence="7" type="ORF">BUZ01_04455</name>
</gene>
<evidence type="ECO:0000256" key="3">
    <source>
        <dbReference type="ARBA" id="ARBA00023159"/>
    </source>
</evidence>
<keyword evidence="2" id="KW-0238">DNA-binding</keyword>
<proteinExistence type="predicted"/>
<dbReference type="InterPro" id="IPR036244">
    <property type="entry name" value="TipA-like_antibiotic-bd"/>
</dbReference>
<evidence type="ECO:0000313" key="7">
    <source>
        <dbReference type="EMBL" id="RIL43884.1"/>
    </source>
</evidence>
<protein>
    <submittedName>
        <fullName evidence="7">MerR family transcriptional regulator</fullName>
    </submittedName>
</protein>
<evidence type="ECO:0000256" key="2">
    <source>
        <dbReference type="ARBA" id="ARBA00023125"/>
    </source>
</evidence>
<dbReference type="GO" id="GO:0003677">
    <property type="term" value="F:DNA binding"/>
    <property type="evidence" value="ECO:0007669"/>
    <property type="project" value="UniProtKB-KW"/>
</dbReference>
<dbReference type="InterPro" id="IPR012925">
    <property type="entry name" value="TipAS_dom"/>
</dbReference>
<dbReference type="PROSITE" id="PS50937">
    <property type="entry name" value="HTH_MERR_2"/>
    <property type="match status" value="1"/>
</dbReference>
<evidence type="ECO:0000256" key="5">
    <source>
        <dbReference type="SAM" id="Coils"/>
    </source>
</evidence>
<sequence length="254" mass="29783">MEYTISQLATLSNVTTRTLRYYDQIGLLKPSYINDSGYRIYTSEEVDKLQQIVFFREQDVSIADIKHILTASQFNQIEALNHHVVKLKEKRNRIENIIKTVEKTIASKKGEFEMTDQEKFEGFKAQVIRNNEEKYGAQIRNDYGDETIDNSNYKFQSMTKEDYQAFKDLEQEIIELLIEATYIGNPSSPLAKQLVTKHKQWLMYTWKDYTEEAHAGLAEIYITDDSFSHYYNQHIEGGAQFLRDAIMHYLGKEI</sequence>
<feature type="coiled-coil region" evidence="5">
    <location>
        <begin position="77"/>
        <end position="104"/>
    </location>
</feature>
<keyword evidence="4" id="KW-0804">Transcription</keyword>
<dbReference type="PROSITE" id="PS00552">
    <property type="entry name" value="HTH_MERR_1"/>
    <property type="match status" value="1"/>
</dbReference>
<dbReference type="SMART" id="SM00422">
    <property type="entry name" value="HTH_MERR"/>
    <property type="match status" value="1"/>
</dbReference>
<evidence type="ECO:0000256" key="4">
    <source>
        <dbReference type="ARBA" id="ARBA00023163"/>
    </source>
</evidence>
<comment type="caution">
    <text evidence="7">The sequence shown here is derived from an EMBL/GenBank/DDBJ whole genome shotgun (WGS) entry which is preliminary data.</text>
</comment>
<name>A0A418HQR8_STAGA</name>